<proteinExistence type="predicted"/>
<protein>
    <submittedName>
        <fullName evidence="2">Peroxin-5</fullName>
    </submittedName>
</protein>
<evidence type="ECO:0000313" key="1">
    <source>
        <dbReference type="Proteomes" id="UP000887576"/>
    </source>
</evidence>
<reference evidence="2" key="1">
    <citation type="submission" date="2022-11" db="UniProtKB">
        <authorList>
            <consortium name="WormBaseParasite"/>
        </authorList>
    </citation>
    <scope>IDENTIFICATION</scope>
</reference>
<evidence type="ECO:0000313" key="2">
    <source>
        <dbReference type="WBParaSite" id="JU765_v2.g8314.t1"/>
    </source>
</evidence>
<dbReference type="Proteomes" id="UP000887576">
    <property type="component" value="Unplaced"/>
</dbReference>
<name>A0AC34RMJ1_9BILA</name>
<sequence length="278" mass="31368">MFGAEHYSDELLEPNVDYIFQSSNPFVGEDQLAMKGAEMLRNGNIPEAIQYYEAGVQQNPQDSNLWCQLGLALAENEQDAKAISAFKKSLEIDPKNQEALLAISVSLANEAMENEALANLEKWIQVYTNNSFLSTTPTTRSPTFSPYSMLDMNKFNEVEAMFLDAARRQTVQNIDATLQNALGILYNISRNYDRAIDSLNTALAVKPEDARLWNRLGATLANGDQTPEAIDAYRRALTLFPTFVRARYNLGISCMHLKSYRSVFLLIYSVFHHVSFRI</sequence>
<accession>A0AC34RMJ1</accession>
<dbReference type="WBParaSite" id="JU765_v2.g8314.t1">
    <property type="protein sequence ID" value="JU765_v2.g8314.t1"/>
    <property type="gene ID" value="JU765_v2.g8314"/>
</dbReference>
<organism evidence="1 2">
    <name type="scientific">Panagrolaimus sp. JU765</name>
    <dbReference type="NCBI Taxonomy" id="591449"/>
    <lineage>
        <taxon>Eukaryota</taxon>
        <taxon>Metazoa</taxon>
        <taxon>Ecdysozoa</taxon>
        <taxon>Nematoda</taxon>
        <taxon>Chromadorea</taxon>
        <taxon>Rhabditida</taxon>
        <taxon>Tylenchina</taxon>
        <taxon>Panagrolaimomorpha</taxon>
        <taxon>Panagrolaimoidea</taxon>
        <taxon>Panagrolaimidae</taxon>
        <taxon>Panagrolaimus</taxon>
    </lineage>
</organism>